<feature type="region of interest" description="Disordered" evidence="1">
    <location>
        <begin position="118"/>
        <end position="156"/>
    </location>
</feature>
<gene>
    <name evidence="2" type="ORF">EYF80_035165</name>
</gene>
<evidence type="ECO:0000256" key="1">
    <source>
        <dbReference type="SAM" id="MobiDB-lite"/>
    </source>
</evidence>
<protein>
    <submittedName>
        <fullName evidence="2">Uncharacterized protein</fullName>
    </submittedName>
</protein>
<dbReference type="Proteomes" id="UP000314294">
    <property type="component" value="Unassembled WGS sequence"/>
</dbReference>
<proteinExistence type="predicted"/>
<dbReference type="AlphaFoldDB" id="A0A4Z2GP54"/>
<evidence type="ECO:0000313" key="2">
    <source>
        <dbReference type="EMBL" id="TNN54603.1"/>
    </source>
</evidence>
<comment type="caution">
    <text evidence="2">The sequence shown here is derived from an EMBL/GenBank/DDBJ whole genome shotgun (WGS) entry which is preliminary data.</text>
</comment>
<dbReference type="EMBL" id="SRLO01000479">
    <property type="protein sequence ID" value="TNN54603.1"/>
    <property type="molecule type" value="Genomic_DNA"/>
</dbReference>
<sequence>MFCRVTGFMTRAPAVFTATLLPADGDELCSHSTVELTSSGISMASYFDVEEISNRVFQQLIATQKRSVLIRGRQGENMWSVLLSLLPENKHGAPAEAETASFTSGLLAMAAAAERRSADRSVSSEVSRPSCQRLGHTEDTGSERWQRGGSLSERGSRSERGYTCFYVSLSDAFLLLAPTPFWSVLQLEGVH</sequence>
<keyword evidence="3" id="KW-1185">Reference proteome</keyword>
<evidence type="ECO:0000313" key="3">
    <source>
        <dbReference type="Proteomes" id="UP000314294"/>
    </source>
</evidence>
<feature type="compositionally biased region" description="Basic and acidic residues" evidence="1">
    <location>
        <begin position="135"/>
        <end position="146"/>
    </location>
</feature>
<reference evidence="2 3" key="1">
    <citation type="submission" date="2019-03" db="EMBL/GenBank/DDBJ databases">
        <title>First draft genome of Liparis tanakae, snailfish: a comprehensive survey of snailfish specific genes.</title>
        <authorList>
            <person name="Kim W."/>
            <person name="Song I."/>
            <person name="Jeong J.-H."/>
            <person name="Kim D."/>
            <person name="Kim S."/>
            <person name="Ryu S."/>
            <person name="Song J.Y."/>
            <person name="Lee S.K."/>
        </authorList>
    </citation>
    <scope>NUCLEOTIDE SEQUENCE [LARGE SCALE GENOMIC DNA]</scope>
    <source>
        <tissue evidence="2">Muscle</tissue>
    </source>
</reference>
<accession>A0A4Z2GP54</accession>
<organism evidence="2 3">
    <name type="scientific">Liparis tanakae</name>
    <name type="common">Tanaka's snailfish</name>
    <dbReference type="NCBI Taxonomy" id="230148"/>
    <lineage>
        <taxon>Eukaryota</taxon>
        <taxon>Metazoa</taxon>
        <taxon>Chordata</taxon>
        <taxon>Craniata</taxon>
        <taxon>Vertebrata</taxon>
        <taxon>Euteleostomi</taxon>
        <taxon>Actinopterygii</taxon>
        <taxon>Neopterygii</taxon>
        <taxon>Teleostei</taxon>
        <taxon>Neoteleostei</taxon>
        <taxon>Acanthomorphata</taxon>
        <taxon>Eupercaria</taxon>
        <taxon>Perciformes</taxon>
        <taxon>Cottioidei</taxon>
        <taxon>Cottales</taxon>
        <taxon>Liparidae</taxon>
        <taxon>Liparis</taxon>
    </lineage>
</organism>
<dbReference type="OrthoDB" id="18798at2759"/>
<name>A0A4Z2GP54_9TELE</name>